<dbReference type="SUPFAM" id="SSF82771">
    <property type="entry name" value="GIY-YIG endonuclease"/>
    <property type="match status" value="1"/>
</dbReference>
<evidence type="ECO:0000313" key="2">
    <source>
        <dbReference type="Proteomes" id="UP000243359"/>
    </source>
</evidence>
<dbReference type="RefSeq" id="WP_090351231.1">
    <property type="nucleotide sequence ID" value="NZ_LT629751.1"/>
</dbReference>
<evidence type="ECO:0008006" key="3">
    <source>
        <dbReference type="Google" id="ProtNLM"/>
    </source>
</evidence>
<dbReference type="STRING" id="1392877.SAMN05216221_3730"/>
<keyword evidence="2" id="KW-1185">Reference proteome</keyword>
<dbReference type="Proteomes" id="UP000243359">
    <property type="component" value="Chromosome I"/>
</dbReference>
<sequence length="273" mass="31395">MLLIDLLRTLSPTFSSKAAKVHLAVPNEEGEDPYDELLSGNFERWQKWQSQKNFERKFVVSLIKLKKPNHWLFAGVYQSCKPVIRENRPDLFFYDLEELEEFRDFKARLVVKFSRPGRQSYLLMDKWEDLFEAVEWKGEAVSIGEFPGFKKVLLSRQDLQVMVRSAPESWRTALSSVAGVYLISDTVSGKLYVGSATGGAGIWQRWVQYADTGHGGNVELIDLMNAGGTDRLTGFRYSILEIADVSESPENMRKRESHWKEILMTRMHGFNSN</sequence>
<dbReference type="InterPro" id="IPR035901">
    <property type="entry name" value="GIY-YIG_endonuc_sf"/>
</dbReference>
<evidence type="ECO:0000313" key="1">
    <source>
        <dbReference type="EMBL" id="SDT18766.1"/>
    </source>
</evidence>
<organism evidence="1 2">
    <name type="scientific">Pseudomonas oryzae</name>
    <dbReference type="NCBI Taxonomy" id="1392877"/>
    <lineage>
        <taxon>Bacteria</taxon>
        <taxon>Pseudomonadati</taxon>
        <taxon>Pseudomonadota</taxon>
        <taxon>Gammaproteobacteria</taxon>
        <taxon>Pseudomonadales</taxon>
        <taxon>Pseudomonadaceae</taxon>
        <taxon>Pseudomonas</taxon>
    </lineage>
</organism>
<gene>
    <name evidence="1" type="ORF">SAMN05216221_3730</name>
</gene>
<dbReference type="EMBL" id="LT629751">
    <property type="protein sequence ID" value="SDT18766.1"/>
    <property type="molecule type" value="Genomic_DNA"/>
</dbReference>
<reference evidence="2" key="1">
    <citation type="submission" date="2016-10" db="EMBL/GenBank/DDBJ databases">
        <authorList>
            <person name="Varghese N."/>
            <person name="Submissions S."/>
        </authorList>
    </citation>
    <scope>NUCLEOTIDE SEQUENCE [LARGE SCALE GENOMIC DNA]</scope>
    <source>
        <strain evidence="2">KCTC 32247</strain>
    </source>
</reference>
<dbReference type="CDD" id="cd10446">
    <property type="entry name" value="GIY-YIG_unchar_1"/>
    <property type="match status" value="1"/>
</dbReference>
<dbReference type="Gene3D" id="3.40.1440.10">
    <property type="entry name" value="GIY-YIG endonuclease"/>
    <property type="match status" value="1"/>
</dbReference>
<dbReference type="OrthoDB" id="89044at2"/>
<dbReference type="AlphaFoldDB" id="A0A1H1YCQ5"/>
<proteinExistence type="predicted"/>
<accession>A0A1H1YCQ5</accession>
<protein>
    <recommendedName>
        <fullName evidence="3">GIY-YIG catalytic domain-containing protein</fullName>
    </recommendedName>
</protein>
<name>A0A1H1YCQ5_9PSED</name>